<protein>
    <recommendedName>
        <fullName evidence="1">DUF4806 domain-containing protein</fullName>
    </recommendedName>
</protein>
<dbReference type="InterPro" id="IPR032071">
    <property type="entry name" value="DUF4806"/>
</dbReference>
<evidence type="ECO:0000313" key="3">
    <source>
        <dbReference type="Proteomes" id="UP000478052"/>
    </source>
</evidence>
<reference evidence="2 3" key="1">
    <citation type="submission" date="2019-08" db="EMBL/GenBank/DDBJ databases">
        <title>Whole genome of Aphis craccivora.</title>
        <authorList>
            <person name="Voronova N.V."/>
            <person name="Shulinski R.S."/>
            <person name="Bandarenka Y.V."/>
            <person name="Zhorov D.G."/>
            <person name="Warner D."/>
        </authorList>
    </citation>
    <scope>NUCLEOTIDE SEQUENCE [LARGE SCALE GENOMIC DNA]</scope>
    <source>
        <strain evidence="2">180601</strain>
        <tissue evidence="2">Whole Body</tissue>
    </source>
</reference>
<organism evidence="2 3">
    <name type="scientific">Aphis craccivora</name>
    <name type="common">Cowpea aphid</name>
    <dbReference type="NCBI Taxonomy" id="307492"/>
    <lineage>
        <taxon>Eukaryota</taxon>
        <taxon>Metazoa</taxon>
        <taxon>Ecdysozoa</taxon>
        <taxon>Arthropoda</taxon>
        <taxon>Hexapoda</taxon>
        <taxon>Insecta</taxon>
        <taxon>Pterygota</taxon>
        <taxon>Neoptera</taxon>
        <taxon>Paraneoptera</taxon>
        <taxon>Hemiptera</taxon>
        <taxon>Sternorrhyncha</taxon>
        <taxon>Aphidomorpha</taxon>
        <taxon>Aphidoidea</taxon>
        <taxon>Aphididae</taxon>
        <taxon>Aphidini</taxon>
        <taxon>Aphis</taxon>
        <taxon>Aphis</taxon>
    </lineage>
</organism>
<dbReference type="Pfam" id="PF16064">
    <property type="entry name" value="DUF4806"/>
    <property type="match status" value="1"/>
</dbReference>
<dbReference type="OrthoDB" id="6609937at2759"/>
<dbReference type="EMBL" id="VUJU01004235">
    <property type="protein sequence ID" value="KAF0755093.1"/>
    <property type="molecule type" value="Genomic_DNA"/>
</dbReference>
<accession>A0A6G0YG33</accession>
<comment type="caution">
    <text evidence="2">The sequence shown here is derived from an EMBL/GenBank/DDBJ whole genome shotgun (WGS) entry which is preliminary data.</text>
</comment>
<dbReference type="AlphaFoldDB" id="A0A6G0YG33"/>
<gene>
    <name evidence="2" type="ORF">FWK35_00015272</name>
</gene>
<dbReference type="PANTHER" id="PTHR33053:SF25">
    <property type="entry name" value="TRANSPOSASE DOMAIN-CONTAINING PROTEIN"/>
    <property type="match status" value="1"/>
</dbReference>
<evidence type="ECO:0000259" key="1">
    <source>
        <dbReference type="Pfam" id="PF16064"/>
    </source>
</evidence>
<evidence type="ECO:0000313" key="2">
    <source>
        <dbReference type="EMBL" id="KAF0755093.1"/>
    </source>
</evidence>
<feature type="non-terminal residue" evidence="2">
    <location>
        <position position="1"/>
    </location>
</feature>
<sequence>LNACFVISQWIVGYFTKENKYSVIPFTWILNCGNVNLSKWPISGIVNTMITEASDPELDWPTFPVKIVSQIFNKFEDAKLKEKELFLSASESESPGKKKKKKKAYPAQTVEDSDSACSSTHTTPIKVLKSNHTVDLQQSGSSNYIELQNNQFSNQLLPINFISSSMDTFQYDTECYTAEKELPVTLNEFNIPSVDHSMSNIQTENQEESINKYDDNMMQNVFKNVISILAYVKRLDSKMDSFIQTNPNIKTNLTANNVFEKIFPFKNVEAVDDMENKLNLDEKTAVQLKNFLLQIGGTGLKNFIKRVLERLFTNQLSTKYSWTGFKDNNALKNLKIMKIMKELYNNLLCYNLYMFVYNKEEFRKRKAIHSTTKRHFSRYIQSDIISNQLSCDNQITNTYISLQEPEMNSTTDNLNDFSNMGLQIPIACNSSSLVSFDNFSNVDSSKVSDSNNIISNNLNDNYSVDENPLKQKLQQWISDYHVSHNCVNSLLSILRSEGLKLPKDARTLLKTPKAHEHSIISIHPGSYIHLGVEFMLTKILTANLGFIEQNTLIQLGFNIDGFPLTSSSKSSFWPILLSFVNIPQLFNIVIPVGIYHGKYKKPSSSHEFLQYFTSEMKMILTNGICIKNKLIKFEISQVVCDAPAKSFILNVKGHNAYHGCNSCIVEGTYIDSKRMAYLDLNAPLRSNQSFRDKQDSFYHKDSSPLEELPIDITSTVVLEYMHNICLGVMKKLIVFWVKGNKSVRLVDPNTVSEELINLKCHLPSEFNRLPRSLEECEHWKATEFRTFLLYTGPIVLKGRLKKPLFKHFMLLNYAIRLLISSENCHTHNSLAKDMLKRFVREYGSYYGEGYIGYNVHGLIHVADFVLKHGHLDLFSAFKYENYLQFLKKSCKNDRFPLQDAYNRIIEKMNVQIKTIPLAYPILKRELKCNYNLNNSLTETLYEQVTLEKFVISSKSVRDKYFMLQNNDIVEVTKIVKYFNGEIKIEAIKFNYSPMFDYPSTSDLTKIFYINEIIPKVQPILINLKKDGVPCTDNRTSN</sequence>
<dbReference type="Proteomes" id="UP000478052">
    <property type="component" value="Unassembled WGS sequence"/>
</dbReference>
<feature type="domain" description="DUF4806" evidence="1">
    <location>
        <begin position="262"/>
        <end position="338"/>
    </location>
</feature>
<keyword evidence="3" id="KW-1185">Reference proteome</keyword>
<name>A0A6G0YG33_APHCR</name>
<proteinExistence type="predicted"/>
<dbReference type="PANTHER" id="PTHR33053">
    <property type="entry name" value="PROTEIN, PUTATIVE-RELATED"/>
    <property type="match status" value="1"/>
</dbReference>